<reference evidence="4 5" key="1">
    <citation type="submission" date="2017-09" db="EMBL/GenBank/DDBJ databases">
        <authorList>
            <person name="Ehlers B."/>
            <person name="Leendertz F.H."/>
        </authorList>
    </citation>
    <scope>NUCLEOTIDE SEQUENCE [LARGE SCALE GENOMIC DNA]</scope>
    <source>
        <strain evidence="4 5">USBA 140</strain>
    </source>
</reference>
<dbReference type="Pfam" id="PF00072">
    <property type="entry name" value="Response_reg"/>
    <property type="match status" value="1"/>
</dbReference>
<gene>
    <name evidence="4" type="ORF">SAMN05421508_10576</name>
</gene>
<dbReference type="GO" id="GO:0000160">
    <property type="term" value="P:phosphorelay signal transduction system"/>
    <property type="evidence" value="ECO:0007669"/>
    <property type="project" value="InterPro"/>
</dbReference>
<dbReference type="SUPFAM" id="SSF52172">
    <property type="entry name" value="CheY-like"/>
    <property type="match status" value="1"/>
</dbReference>
<keyword evidence="1" id="KW-0597">Phosphoprotein</keyword>
<dbReference type="InterPro" id="IPR052048">
    <property type="entry name" value="ST_Response_Regulator"/>
</dbReference>
<dbReference type="InterPro" id="IPR001789">
    <property type="entry name" value="Sig_transdc_resp-reg_receiver"/>
</dbReference>
<dbReference type="SMART" id="SM00448">
    <property type="entry name" value="REC"/>
    <property type="match status" value="1"/>
</dbReference>
<feature type="domain" description="Response regulatory" evidence="3">
    <location>
        <begin position="10"/>
        <end position="129"/>
    </location>
</feature>
<dbReference type="OrthoDB" id="9786548at2"/>
<feature type="modified residue" description="4-aspartylphosphate" evidence="1">
    <location>
        <position position="60"/>
    </location>
</feature>
<sequence length="210" mass="23553">MAGLDLSNVIVLVAEDNTFSRQLMRTTLRALTVGEIQEAVDGVEALEMVRHRMPDLVFTDFDLPHLDGIEFTRLVRTGMDSPNPFLPVVMISAHATRFHVLAARDAGVNEYLVKPFSAAGLFSRMRAVIESPRRYVRTKTYFGPDRRRRDDPLYRGPDRRGRDVQPTAPQAPREYEMTQEQIDRDDFTGGVDGGRGGPAVLTAPRRPGSK</sequence>
<dbReference type="PANTHER" id="PTHR43228">
    <property type="entry name" value="TWO-COMPONENT RESPONSE REGULATOR"/>
    <property type="match status" value="1"/>
</dbReference>
<dbReference type="EMBL" id="OCNJ01000005">
    <property type="protein sequence ID" value="SOD95949.1"/>
    <property type="molecule type" value="Genomic_DNA"/>
</dbReference>
<organism evidence="4 5">
    <name type="scientific">Caenispirillum bisanense</name>
    <dbReference type="NCBI Taxonomy" id="414052"/>
    <lineage>
        <taxon>Bacteria</taxon>
        <taxon>Pseudomonadati</taxon>
        <taxon>Pseudomonadota</taxon>
        <taxon>Alphaproteobacteria</taxon>
        <taxon>Rhodospirillales</taxon>
        <taxon>Novispirillaceae</taxon>
        <taxon>Caenispirillum</taxon>
    </lineage>
</organism>
<feature type="compositionally biased region" description="Basic and acidic residues" evidence="2">
    <location>
        <begin position="144"/>
        <end position="163"/>
    </location>
</feature>
<dbReference type="PROSITE" id="PS50110">
    <property type="entry name" value="RESPONSE_REGULATORY"/>
    <property type="match status" value="1"/>
</dbReference>
<name>A0A286GLH5_9PROT</name>
<evidence type="ECO:0000313" key="4">
    <source>
        <dbReference type="EMBL" id="SOD95949.1"/>
    </source>
</evidence>
<protein>
    <submittedName>
        <fullName evidence="4">CheY chemotaxis protein or a CheY-like REC (Receiver) domain</fullName>
    </submittedName>
</protein>
<keyword evidence="5" id="KW-1185">Reference proteome</keyword>
<dbReference type="PANTHER" id="PTHR43228:SF1">
    <property type="entry name" value="TWO-COMPONENT RESPONSE REGULATOR ARR22"/>
    <property type="match status" value="1"/>
</dbReference>
<dbReference type="InterPro" id="IPR011006">
    <property type="entry name" value="CheY-like_superfamily"/>
</dbReference>
<dbReference type="Gene3D" id="3.40.50.2300">
    <property type="match status" value="1"/>
</dbReference>
<evidence type="ECO:0000313" key="5">
    <source>
        <dbReference type="Proteomes" id="UP000219621"/>
    </source>
</evidence>
<dbReference type="Proteomes" id="UP000219621">
    <property type="component" value="Unassembled WGS sequence"/>
</dbReference>
<dbReference type="AlphaFoldDB" id="A0A286GLH5"/>
<evidence type="ECO:0000256" key="1">
    <source>
        <dbReference type="PROSITE-ProRule" id="PRU00169"/>
    </source>
</evidence>
<feature type="compositionally biased region" description="Basic and acidic residues" evidence="2">
    <location>
        <begin position="173"/>
        <end position="187"/>
    </location>
</feature>
<dbReference type="RefSeq" id="WP_097279458.1">
    <property type="nucleotide sequence ID" value="NZ_OCNJ01000005.1"/>
</dbReference>
<evidence type="ECO:0000256" key="2">
    <source>
        <dbReference type="SAM" id="MobiDB-lite"/>
    </source>
</evidence>
<feature type="region of interest" description="Disordered" evidence="2">
    <location>
        <begin position="140"/>
        <end position="210"/>
    </location>
</feature>
<proteinExistence type="predicted"/>
<accession>A0A286GLH5</accession>
<evidence type="ECO:0000259" key="3">
    <source>
        <dbReference type="PROSITE" id="PS50110"/>
    </source>
</evidence>